<dbReference type="PANTHER" id="PTHR30480:SF13">
    <property type="entry name" value="BETA-HEXOSAMINIDASE"/>
    <property type="match status" value="1"/>
</dbReference>
<dbReference type="InterPro" id="IPR017853">
    <property type="entry name" value="GH"/>
</dbReference>
<dbReference type="GO" id="GO:0005975">
    <property type="term" value="P:carbohydrate metabolic process"/>
    <property type="evidence" value="ECO:0007669"/>
    <property type="project" value="InterPro"/>
</dbReference>
<dbReference type="InterPro" id="IPR050226">
    <property type="entry name" value="NagZ_Beta-hexosaminidase"/>
</dbReference>
<feature type="domain" description="Glycoside hydrolase family 3 N-terminal" evidence="6">
    <location>
        <begin position="44"/>
        <end position="368"/>
    </location>
</feature>
<evidence type="ECO:0000256" key="5">
    <source>
        <dbReference type="ARBA" id="ARBA00023295"/>
    </source>
</evidence>
<comment type="catalytic activity">
    <reaction evidence="1">
        <text>Hydrolysis of terminal non-reducing N-acetyl-D-hexosamine residues in N-acetyl-beta-D-hexosaminides.</text>
        <dbReference type="EC" id="3.2.1.52"/>
    </reaction>
</comment>
<sequence>MEDSDVSLLVQEHFPKTFKKYFTSLPFLEQAGFFLWPSIGKSDLNKNEIKLLKKIKPSGCILFKRNFTDFSQGKSLISNIIKICERENHKFSMPFIISIDEEGGRVSRLPPPFSRGKPALEFSDNNDEIGLENQILHQAFVAKGLGINCLLSPVADILTEPSNPVMGDRCFGRDPITVLKYTSLVNKTLLKEGLFSCAKHFPGHGNTKTDSHKEFSVSDVSLNTLQTREWIPFKNLISEKIPFIMAAHVLIPQLDAKFPATLSYEILTKQLKKSLKFKGLILSDDLRMNAIANFYKENRKIESSITENNPVSLSEEDSYLDIAAIDALQAGCDILLSCQSIEREARIAHSIAKKMKNDKLFHKHMLEKAWKIYFILTKTQKK</sequence>
<comment type="similarity">
    <text evidence="2">Belongs to the glycosyl hydrolase 3 family.</text>
</comment>
<dbReference type="GO" id="GO:0009254">
    <property type="term" value="P:peptidoglycan turnover"/>
    <property type="evidence" value="ECO:0007669"/>
    <property type="project" value="TreeGrafter"/>
</dbReference>
<evidence type="ECO:0000256" key="4">
    <source>
        <dbReference type="ARBA" id="ARBA00022801"/>
    </source>
</evidence>
<gene>
    <name evidence="7" type="ORF">GCL57_01555</name>
</gene>
<protein>
    <recommendedName>
        <fullName evidence="3">beta-N-acetylhexosaminidase</fullName>
        <ecNumber evidence="3">3.2.1.52</ecNumber>
    </recommendedName>
</protein>
<dbReference type="Proteomes" id="UP000442694">
    <property type="component" value="Unassembled WGS sequence"/>
</dbReference>
<keyword evidence="5" id="KW-0326">Glycosidase</keyword>
<dbReference type="EMBL" id="WFLN01000004">
    <property type="protein sequence ID" value="KAB8033414.1"/>
    <property type="molecule type" value="Genomic_DNA"/>
</dbReference>
<evidence type="ECO:0000259" key="6">
    <source>
        <dbReference type="Pfam" id="PF00933"/>
    </source>
</evidence>
<accession>A0A833N5I2</accession>
<dbReference type="SUPFAM" id="SSF51445">
    <property type="entry name" value="(Trans)glycosidases"/>
    <property type="match status" value="1"/>
</dbReference>
<keyword evidence="4" id="KW-0378">Hydrolase</keyword>
<organism evidence="7 8">
    <name type="scientific">Fluviispira multicolorata</name>
    <dbReference type="NCBI Taxonomy" id="2654512"/>
    <lineage>
        <taxon>Bacteria</taxon>
        <taxon>Pseudomonadati</taxon>
        <taxon>Bdellovibrionota</taxon>
        <taxon>Oligoflexia</taxon>
        <taxon>Silvanigrellales</taxon>
        <taxon>Silvanigrellaceae</taxon>
        <taxon>Fluviispira</taxon>
    </lineage>
</organism>
<evidence type="ECO:0000256" key="1">
    <source>
        <dbReference type="ARBA" id="ARBA00001231"/>
    </source>
</evidence>
<dbReference type="InterPro" id="IPR001764">
    <property type="entry name" value="Glyco_hydro_3_N"/>
</dbReference>
<proteinExistence type="inferred from homology"/>
<reference evidence="7 8" key="1">
    <citation type="submission" date="2019-10" db="EMBL/GenBank/DDBJ databases">
        <title>New genus of Silvanigrellaceae.</title>
        <authorList>
            <person name="Pitt A."/>
            <person name="Hahn M.W."/>
        </authorList>
    </citation>
    <scope>NUCLEOTIDE SEQUENCE [LARGE SCALE GENOMIC DNA]</scope>
    <source>
        <strain evidence="7 8">33A1-SZDP</strain>
    </source>
</reference>
<keyword evidence="8" id="KW-1185">Reference proteome</keyword>
<evidence type="ECO:0000313" key="7">
    <source>
        <dbReference type="EMBL" id="KAB8033414.1"/>
    </source>
</evidence>
<name>A0A833N5I2_9BACT</name>
<dbReference type="Pfam" id="PF00933">
    <property type="entry name" value="Glyco_hydro_3"/>
    <property type="match status" value="1"/>
</dbReference>
<dbReference type="PANTHER" id="PTHR30480">
    <property type="entry name" value="BETA-HEXOSAMINIDASE-RELATED"/>
    <property type="match status" value="1"/>
</dbReference>
<evidence type="ECO:0000313" key="8">
    <source>
        <dbReference type="Proteomes" id="UP000442694"/>
    </source>
</evidence>
<dbReference type="AlphaFoldDB" id="A0A833N5I2"/>
<dbReference type="InterPro" id="IPR036962">
    <property type="entry name" value="Glyco_hydro_3_N_sf"/>
</dbReference>
<evidence type="ECO:0000256" key="2">
    <source>
        <dbReference type="ARBA" id="ARBA00005336"/>
    </source>
</evidence>
<dbReference type="Gene3D" id="3.20.20.300">
    <property type="entry name" value="Glycoside hydrolase, family 3, N-terminal domain"/>
    <property type="match status" value="1"/>
</dbReference>
<evidence type="ECO:0000256" key="3">
    <source>
        <dbReference type="ARBA" id="ARBA00012663"/>
    </source>
</evidence>
<dbReference type="GO" id="GO:0004563">
    <property type="term" value="F:beta-N-acetylhexosaminidase activity"/>
    <property type="evidence" value="ECO:0007669"/>
    <property type="project" value="UniProtKB-EC"/>
</dbReference>
<dbReference type="EC" id="3.2.1.52" evidence="3"/>
<comment type="caution">
    <text evidence="7">The sequence shown here is derived from an EMBL/GenBank/DDBJ whole genome shotgun (WGS) entry which is preliminary data.</text>
</comment>